<comment type="caution">
    <text evidence="2">The sequence shown here is derived from an EMBL/GenBank/DDBJ whole genome shotgun (WGS) entry which is preliminary data.</text>
</comment>
<reference evidence="2 3" key="1">
    <citation type="submission" date="2019-02" db="EMBL/GenBank/DDBJ databases">
        <title>Genome sequencing of the rare red list fungi Bondarzewia mesenterica.</title>
        <authorList>
            <person name="Buettner E."/>
            <person name="Kellner H."/>
        </authorList>
    </citation>
    <scope>NUCLEOTIDE SEQUENCE [LARGE SCALE GENOMIC DNA]</scope>
    <source>
        <strain evidence="2 3">DSM 108281</strain>
    </source>
</reference>
<gene>
    <name evidence="2" type="ORF">EW146_g215</name>
</gene>
<dbReference type="EMBL" id="SGPL01000004">
    <property type="protein sequence ID" value="THH21327.1"/>
    <property type="molecule type" value="Genomic_DNA"/>
</dbReference>
<sequence length="472" mass="52863">MQADTECASNQPSFHPLFSSEGDIILTSKDGVLFRVPISTLKMTSSWFRTMFSLPQTSTTSTDDTVTSNGSRSSDIQITLDEDSRTLEHFLRMVCGLAIPELDSWDVIDPLLYAAEKYDTPGPVSIVRALIRTQPFLDSPLHLYAAACRWGWEPEARLASTLTLALDIHAPEHRPALLKLKTASLLALTDLRHSRREQFRTRLNQHPFLTEIQMSDGFARCPRCADPLDYAAWRELKLVMVVEIDRNPSGESFKEGLETWPAARACWAAKCKKVGCASALYDKALTTRVIWEAINALPNIIEEGLLFTVIMVFPVYSPPANPSPNVQRVLAYAAALNEWDYDKVMECFDDTLEHHILPESMGEPVRNKESYKAHLKSTMPLFKEFKITIHELVEGSDAITLHSSSTGLSIFNTSYDNEYALFVRLVPPKDKGSLPKFGVVKEFVDSKFTVQFLETDKAKAEATATKGTLPPK</sequence>
<evidence type="ECO:0000313" key="3">
    <source>
        <dbReference type="Proteomes" id="UP000310158"/>
    </source>
</evidence>
<name>A0A4S4M998_9AGAM</name>
<accession>A0A4S4M998</accession>
<dbReference type="InterPro" id="IPR011333">
    <property type="entry name" value="SKP1/BTB/POZ_sf"/>
</dbReference>
<dbReference type="Gene3D" id="3.10.450.50">
    <property type="match status" value="1"/>
</dbReference>
<dbReference type="Gene3D" id="3.30.710.10">
    <property type="entry name" value="Potassium Channel Kv1.1, Chain A"/>
    <property type="match status" value="1"/>
</dbReference>
<dbReference type="AlphaFoldDB" id="A0A4S4M998"/>
<keyword evidence="3" id="KW-1185">Reference proteome</keyword>
<evidence type="ECO:0000313" key="2">
    <source>
        <dbReference type="EMBL" id="THH21327.1"/>
    </source>
</evidence>
<protein>
    <recommendedName>
        <fullName evidence="1">SnoaL-like domain-containing protein</fullName>
    </recommendedName>
</protein>
<dbReference type="InterPro" id="IPR032710">
    <property type="entry name" value="NTF2-like_dom_sf"/>
</dbReference>
<dbReference type="SUPFAM" id="SSF54427">
    <property type="entry name" value="NTF2-like"/>
    <property type="match status" value="1"/>
</dbReference>
<feature type="domain" description="SnoaL-like" evidence="1">
    <location>
        <begin position="329"/>
        <end position="421"/>
    </location>
</feature>
<dbReference type="Pfam" id="PF12680">
    <property type="entry name" value="SnoaL_2"/>
    <property type="match status" value="1"/>
</dbReference>
<dbReference type="InterPro" id="IPR037401">
    <property type="entry name" value="SnoaL-like"/>
</dbReference>
<evidence type="ECO:0000259" key="1">
    <source>
        <dbReference type="Pfam" id="PF12680"/>
    </source>
</evidence>
<organism evidence="2 3">
    <name type="scientific">Bondarzewia mesenterica</name>
    <dbReference type="NCBI Taxonomy" id="1095465"/>
    <lineage>
        <taxon>Eukaryota</taxon>
        <taxon>Fungi</taxon>
        <taxon>Dikarya</taxon>
        <taxon>Basidiomycota</taxon>
        <taxon>Agaricomycotina</taxon>
        <taxon>Agaricomycetes</taxon>
        <taxon>Russulales</taxon>
        <taxon>Bondarzewiaceae</taxon>
        <taxon>Bondarzewia</taxon>
    </lineage>
</organism>
<dbReference type="Proteomes" id="UP000310158">
    <property type="component" value="Unassembled WGS sequence"/>
</dbReference>
<dbReference type="OrthoDB" id="3238622at2759"/>
<proteinExistence type="predicted"/>